<name>A0AAN6H3U0_9PEZI</name>
<dbReference type="Proteomes" id="UP001175353">
    <property type="component" value="Unassembled WGS sequence"/>
</dbReference>
<gene>
    <name evidence="2" type="ORF">LTR91_023580</name>
</gene>
<dbReference type="EMBL" id="JAUJLE010000528">
    <property type="protein sequence ID" value="KAK0953910.1"/>
    <property type="molecule type" value="Genomic_DNA"/>
</dbReference>
<protein>
    <submittedName>
        <fullName evidence="2">Uncharacterized protein</fullName>
    </submittedName>
</protein>
<comment type="caution">
    <text evidence="2">The sequence shown here is derived from an EMBL/GenBank/DDBJ whole genome shotgun (WGS) entry which is preliminary data.</text>
</comment>
<sequence>MSDTKSIDDLIGLKLEDNDSDVTVDEERGEVQLEHKDKDTEMTEMMRSMKMTMESMAKRINKLEVDVKIAKLASHVSKPKDMFSMPNPDAHRHTASPVFRSRDSNASVTRDDDTESFTNVSRTRSEIEQPSMERTTSSYMSKFVGPSVFLASGGSKSRSALSNKGYNNKTELWGVCFASLMYGAIMKYMQTTGESGHVIDGIALMKTYSKIVDVLYARIKSSDLPAVQAASSNFMATSLSRRDSESLPESSAVDWYNISQHPDGVECMSVIESIFMAAQKVPEAMVHPISQLIPQIKSPVVRKMPKGPSFSIVSTAKVSMSPNGYENLCRYLKMAALKTYVSR</sequence>
<organism evidence="2 3">
    <name type="scientific">Friedmanniomyces endolithicus</name>
    <dbReference type="NCBI Taxonomy" id="329885"/>
    <lineage>
        <taxon>Eukaryota</taxon>
        <taxon>Fungi</taxon>
        <taxon>Dikarya</taxon>
        <taxon>Ascomycota</taxon>
        <taxon>Pezizomycotina</taxon>
        <taxon>Dothideomycetes</taxon>
        <taxon>Dothideomycetidae</taxon>
        <taxon>Mycosphaerellales</taxon>
        <taxon>Teratosphaeriaceae</taxon>
        <taxon>Friedmanniomyces</taxon>
    </lineage>
</organism>
<evidence type="ECO:0000313" key="3">
    <source>
        <dbReference type="Proteomes" id="UP001175353"/>
    </source>
</evidence>
<reference evidence="2" key="1">
    <citation type="submission" date="2023-06" db="EMBL/GenBank/DDBJ databases">
        <title>Black Yeasts Isolated from many extreme environments.</title>
        <authorList>
            <person name="Coleine C."/>
            <person name="Stajich J.E."/>
            <person name="Selbmann L."/>
        </authorList>
    </citation>
    <scope>NUCLEOTIDE SEQUENCE</scope>
    <source>
        <strain evidence="2">CCFEE 5200</strain>
    </source>
</reference>
<evidence type="ECO:0000256" key="1">
    <source>
        <dbReference type="SAM" id="MobiDB-lite"/>
    </source>
</evidence>
<dbReference type="AlphaFoldDB" id="A0AAN6H3U0"/>
<accession>A0AAN6H3U0</accession>
<keyword evidence="3" id="KW-1185">Reference proteome</keyword>
<feature type="region of interest" description="Disordered" evidence="1">
    <location>
        <begin position="79"/>
        <end position="137"/>
    </location>
</feature>
<evidence type="ECO:0000313" key="2">
    <source>
        <dbReference type="EMBL" id="KAK0953910.1"/>
    </source>
</evidence>
<proteinExistence type="predicted"/>